<keyword evidence="3" id="KW-1185">Reference proteome</keyword>
<evidence type="ECO:0000256" key="1">
    <source>
        <dbReference type="SAM" id="MobiDB-lite"/>
    </source>
</evidence>
<evidence type="ECO:0000313" key="2">
    <source>
        <dbReference type="EMBL" id="KAF7274909.1"/>
    </source>
</evidence>
<accession>A0A834I8B4</accession>
<proteinExistence type="predicted"/>
<gene>
    <name evidence="2" type="ORF">GWI33_012428</name>
</gene>
<protein>
    <submittedName>
        <fullName evidence="2">Uncharacterized protein</fullName>
    </submittedName>
</protein>
<dbReference type="Proteomes" id="UP000625711">
    <property type="component" value="Unassembled WGS sequence"/>
</dbReference>
<dbReference type="AlphaFoldDB" id="A0A834I8B4"/>
<name>A0A834I8B4_RHYFE</name>
<organism evidence="2 3">
    <name type="scientific">Rhynchophorus ferrugineus</name>
    <name type="common">Red palm weevil</name>
    <name type="synonym">Curculio ferrugineus</name>
    <dbReference type="NCBI Taxonomy" id="354439"/>
    <lineage>
        <taxon>Eukaryota</taxon>
        <taxon>Metazoa</taxon>
        <taxon>Ecdysozoa</taxon>
        <taxon>Arthropoda</taxon>
        <taxon>Hexapoda</taxon>
        <taxon>Insecta</taxon>
        <taxon>Pterygota</taxon>
        <taxon>Neoptera</taxon>
        <taxon>Endopterygota</taxon>
        <taxon>Coleoptera</taxon>
        <taxon>Polyphaga</taxon>
        <taxon>Cucujiformia</taxon>
        <taxon>Curculionidae</taxon>
        <taxon>Dryophthorinae</taxon>
        <taxon>Rhynchophorus</taxon>
    </lineage>
</organism>
<feature type="non-terminal residue" evidence="2">
    <location>
        <position position="1"/>
    </location>
</feature>
<feature type="region of interest" description="Disordered" evidence="1">
    <location>
        <begin position="39"/>
        <end position="63"/>
    </location>
</feature>
<dbReference type="EMBL" id="JAACXV010011865">
    <property type="protein sequence ID" value="KAF7274909.1"/>
    <property type="molecule type" value="Genomic_DNA"/>
</dbReference>
<reference evidence="2" key="1">
    <citation type="submission" date="2020-08" db="EMBL/GenBank/DDBJ databases">
        <title>Genome sequencing and assembly of the red palm weevil Rhynchophorus ferrugineus.</title>
        <authorList>
            <person name="Dias G.B."/>
            <person name="Bergman C.M."/>
            <person name="Manee M."/>
        </authorList>
    </citation>
    <scope>NUCLEOTIDE SEQUENCE</scope>
    <source>
        <strain evidence="2">AA-2017</strain>
        <tissue evidence="2">Whole larva</tissue>
    </source>
</reference>
<evidence type="ECO:0000313" key="3">
    <source>
        <dbReference type="Proteomes" id="UP000625711"/>
    </source>
</evidence>
<comment type="caution">
    <text evidence="2">The sequence shown here is derived from an EMBL/GenBank/DDBJ whole genome shotgun (WGS) entry which is preliminary data.</text>
</comment>
<sequence length="63" mass="7039">TKRFRLRDALADAATDVNLQVRRDAFRETVDVQTPHASVLSVGRSSHQSSRLSVSLSRCARRS</sequence>